<reference evidence="2 3" key="1">
    <citation type="submission" date="2019-12" db="EMBL/GenBank/DDBJ databases">
        <title>Shinella granuli gen. nov., sp. nov., and proposal of the reclassification of Zoogloea ramigera ATCC 19623 as Shinella zoogloeoides sp. nov.</title>
        <authorList>
            <person name="Gao J."/>
        </authorList>
    </citation>
    <scope>NUCLEOTIDE SEQUENCE [LARGE SCALE GENOMIC DNA]</scope>
    <source>
        <strain evidence="2 3">DSM 287</strain>
    </source>
</reference>
<evidence type="ECO:0000259" key="1">
    <source>
        <dbReference type="Pfam" id="PF20283"/>
    </source>
</evidence>
<name>A0A6N8THC8_SHIZO</name>
<dbReference type="OrthoDB" id="2786695at2"/>
<dbReference type="Pfam" id="PF20283">
    <property type="entry name" value="CTD7"/>
    <property type="match status" value="1"/>
</dbReference>
<dbReference type="AlphaFoldDB" id="A0A6N8THC8"/>
<protein>
    <recommendedName>
        <fullName evidence="1">ABC-three component systems C-terminal domain-containing protein</fullName>
    </recommendedName>
</protein>
<comment type="caution">
    <text evidence="2">The sequence shown here is derived from an EMBL/GenBank/DDBJ whole genome shotgun (WGS) entry which is preliminary data.</text>
</comment>
<dbReference type="EMBL" id="WUML01000028">
    <property type="protein sequence ID" value="MXO02673.1"/>
    <property type="molecule type" value="Genomic_DNA"/>
</dbReference>
<dbReference type="RefSeq" id="WP_160787900.1">
    <property type="nucleotide sequence ID" value="NZ_WUML01000028.1"/>
</dbReference>
<proteinExistence type="predicted"/>
<dbReference type="Proteomes" id="UP000440304">
    <property type="component" value="Unassembled WGS sequence"/>
</dbReference>
<feature type="non-terminal residue" evidence="2">
    <location>
        <position position="295"/>
    </location>
</feature>
<accession>A0A6N8THC8</accession>
<sequence>MLGVRAVPSDGSPYSAAPQGLGYIYQPRFALLKILDLPESSSVLIEKDDDLDFIDANGKKSLASLKHKASGDRVSDLSTDFWKSVRVWLDSYNRGDRTASNLRFFLFTTAIVADTSFLLNFVDGAEPSEPLAPLALEVLAKSKSELISQVRDTFNRLSDDEAEDFLSRIMIIDNSPRITDLPVLIQERHLRTIRRESRTHVFERLEGWWNDLMVKMLTGDRTDPVFGYEVSDKLSAIAEEYRSDNLPITFRNAVPEGIDAENDPRLFVEQLRSIGISTNRIQSAIIDYYRAFEQR</sequence>
<evidence type="ECO:0000313" key="2">
    <source>
        <dbReference type="EMBL" id="MXO02673.1"/>
    </source>
</evidence>
<evidence type="ECO:0000313" key="3">
    <source>
        <dbReference type="Proteomes" id="UP000440304"/>
    </source>
</evidence>
<feature type="domain" description="ABC-three component systems C-terminal" evidence="1">
    <location>
        <begin position="267"/>
        <end position="295"/>
    </location>
</feature>
<organism evidence="2 3">
    <name type="scientific">Shinella zoogloeoides</name>
    <name type="common">Crabtreella saccharophila</name>
    <dbReference type="NCBI Taxonomy" id="352475"/>
    <lineage>
        <taxon>Bacteria</taxon>
        <taxon>Pseudomonadati</taxon>
        <taxon>Pseudomonadota</taxon>
        <taxon>Alphaproteobacteria</taxon>
        <taxon>Hyphomicrobiales</taxon>
        <taxon>Rhizobiaceae</taxon>
        <taxon>Shinella</taxon>
    </lineage>
</organism>
<dbReference type="InterPro" id="IPR046913">
    <property type="entry name" value="ABC-3C_CTD7"/>
</dbReference>
<gene>
    <name evidence="2" type="ORF">GR156_20355</name>
</gene>